<organism evidence="10 12">
    <name type="scientific">Andean potato latent virus</name>
    <dbReference type="NCBI Taxonomy" id="73819"/>
    <lineage>
        <taxon>Viruses</taxon>
        <taxon>Riboviria</taxon>
        <taxon>Orthornavirae</taxon>
        <taxon>Kitrinoviricota</taxon>
        <taxon>Alsuviricetes</taxon>
        <taxon>Tymovirales</taxon>
        <taxon>Tymoviridae</taxon>
        <taxon>Tymovirus</taxon>
        <taxon>Tymovirus latandigenum</taxon>
    </lineage>
</organism>
<dbReference type="EMBL" id="MW582781">
    <property type="protein sequence ID" value="QVX32617.1"/>
    <property type="molecule type" value="Genomic_RNA"/>
</dbReference>
<dbReference type="GO" id="GO:0039617">
    <property type="term" value="C:T=3 icosahedral viral capsid"/>
    <property type="evidence" value="ECO:0007669"/>
    <property type="project" value="UniProtKB-KW"/>
</dbReference>
<comment type="similarity">
    <text evidence="8">Belongs to the tymoviruses capsid protein family.</text>
</comment>
<evidence type="ECO:0000256" key="2">
    <source>
        <dbReference type="ARBA" id="ARBA00018091"/>
    </source>
</evidence>
<keyword evidence="4" id="KW-0946">Virion</keyword>
<dbReference type="GO" id="GO:0005198">
    <property type="term" value="F:structural molecule activity"/>
    <property type="evidence" value="ECO:0007669"/>
    <property type="project" value="InterPro"/>
</dbReference>
<dbReference type="InterPro" id="IPR029053">
    <property type="entry name" value="Viral_coat"/>
</dbReference>
<dbReference type="KEGG" id="vg:14690528"/>
<dbReference type="Pfam" id="PF00983">
    <property type="entry name" value="Tymo_coat"/>
    <property type="match status" value="1"/>
</dbReference>
<dbReference type="EMBL" id="JX982331">
    <property type="protein sequence ID" value="AGL11970.1"/>
    <property type="molecule type" value="Genomic_RNA"/>
</dbReference>
<comment type="subcellular location">
    <subcellularLocation>
        <location evidence="1">Virion</location>
    </subcellularLocation>
</comment>
<evidence type="ECO:0000259" key="9">
    <source>
        <dbReference type="Pfam" id="PF00983"/>
    </source>
</evidence>
<evidence type="ECO:0000313" key="10">
    <source>
        <dbReference type="EMBL" id="AGG15965.1"/>
    </source>
</evidence>
<dbReference type="RefSeq" id="YP_007517181.1">
    <property type="nucleotide sequence ID" value="NC_020470.1"/>
</dbReference>
<evidence type="ECO:0000313" key="12">
    <source>
        <dbReference type="Proteomes" id="UP000201913"/>
    </source>
</evidence>
<evidence type="ECO:0000313" key="11">
    <source>
        <dbReference type="EMBL" id="QVX32617.1"/>
    </source>
</evidence>
<feature type="domain" description="Tymovirus coat protein" evidence="9">
    <location>
        <begin position="29"/>
        <end position="184"/>
    </location>
</feature>
<evidence type="ECO:0000256" key="5">
    <source>
        <dbReference type="ARBA" id="ARBA00023060"/>
    </source>
</evidence>
<keyword evidence="12" id="KW-1185">Reference proteome</keyword>
<dbReference type="InterPro" id="IPR000574">
    <property type="entry name" value="Tymo_coat"/>
</dbReference>
<reference evidence="10" key="1">
    <citation type="submission" date="2012-08" db="EMBL/GenBank/DDBJ databases">
        <authorList>
            <person name="Kreuze J.F."/>
            <person name="de Souza J."/>
            <person name="Flores B."/>
            <person name="Cuellar W."/>
        </authorList>
    </citation>
    <scope>NUCLEOTIDE SEQUENCE</scope>
    <source>
        <strain evidence="10">Col</strain>
    </source>
</reference>
<evidence type="ECO:0000256" key="1">
    <source>
        <dbReference type="ARBA" id="ARBA00004328"/>
    </source>
</evidence>
<proteinExistence type="inferred from homology"/>
<dbReference type="Gene3D" id="2.60.120.20">
    <property type="match status" value="1"/>
</dbReference>
<reference evidence="11" key="3">
    <citation type="submission" date="2021-02" db="EMBL/GenBank/DDBJ databases">
        <authorList>
            <person name="Knierim D."/>
            <person name="Margaria P."/>
            <person name="Menzel W."/>
            <person name="Winter S."/>
        </authorList>
    </citation>
    <scope>NUCLEOTIDE SEQUENCE</scope>
    <source>
        <strain evidence="11">DSMZ PV-0060</strain>
    </source>
</reference>
<dbReference type="SUPFAM" id="SSF88633">
    <property type="entry name" value="Positive stranded ssRNA viruses"/>
    <property type="match status" value="1"/>
</dbReference>
<dbReference type="EMBL" id="JX508291">
    <property type="protein sequence ID" value="AGG15965.1"/>
    <property type="molecule type" value="Genomic_RNA"/>
</dbReference>
<evidence type="ECO:0000256" key="3">
    <source>
        <dbReference type="ARBA" id="ARBA00022561"/>
    </source>
</evidence>
<dbReference type="Proteomes" id="UP000201913">
    <property type="component" value="Segment"/>
</dbReference>
<keyword evidence="5" id="KW-1142">T=3 icosahedral capsid protein</keyword>
<evidence type="ECO:0000256" key="4">
    <source>
        <dbReference type="ARBA" id="ARBA00022844"/>
    </source>
</evidence>
<gene>
    <name evidence="11" type="primary">ORF3</name>
</gene>
<protein>
    <recommendedName>
        <fullName evidence="2">Capsid protein</fullName>
    </recommendedName>
    <alternativeName>
        <fullName evidence="6">Coat protein</fullName>
    </alternativeName>
    <alternativeName>
        <fullName evidence="7">Virion protein</fullName>
    </alternativeName>
</protein>
<name>M1RV00_9VIRU</name>
<keyword evidence="3 10" id="KW-0167">Capsid protein</keyword>
<sequence length="188" mass="19489">MASSTATIAKQPSINAPGHVLPTPSSELSPSMVLPFQFVATTFGMAETAAQITLVSSSAINKLMLSYRHCQLVECSAELTPLAGAVSNPLSVSLVWVSANSTGAPTDILNIYGGSSFVLGGPVTAPIPISVPLPFNSVNVVLKDSTIYTDTPKLLAYSPLPASPSKTPTASLQIRGKLRLSSPLLQPN</sequence>
<evidence type="ECO:0000256" key="7">
    <source>
        <dbReference type="ARBA" id="ARBA00032595"/>
    </source>
</evidence>
<dbReference type="OrthoDB" id="15633at10239"/>
<evidence type="ECO:0000256" key="8">
    <source>
        <dbReference type="ARBA" id="ARBA00046323"/>
    </source>
</evidence>
<accession>M1RV00</accession>
<reference evidence="10 12" key="2">
    <citation type="journal article" date="2013" name="Virus Res.">
        <title>The complete genome sequences of a Peruvian and a Colombian isolate of Andean potato latent virus and partial sequences of further isolates suggest the existence of two distinct potato-infecting tymovirus species.</title>
        <authorList>
            <person name="Kreuze J."/>
            <person name="Koenig R."/>
            <person name="De Souza J."/>
            <person name="Vetten H.J."/>
            <person name="Muller G."/>
            <person name="Flores B."/>
            <person name="Ziebell H."/>
            <person name="Cuellar W."/>
        </authorList>
    </citation>
    <scope>NUCLEOTIDE SEQUENCE [LARGE SCALE GENOMIC DNA]</scope>
    <source>
        <strain evidence="10">Col</strain>
    </source>
</reference>
<evidence type="ECO:0000256" key="6">
    <source>
        <dbReference type="ARBA" id="ARBA00031336"/>
    </source>
</evidence>